<dbReference type="InterPro" id="IPR033370">
    <property type="entry name" value="COG1"/>
</dbReference>
<evidence type="ECO:0000313" key="11">
    <source>
        <dbReference type="Proteomes" id="UP000386466"/>
    </source>
</evidence>
<dbReference type="PANTHER" id="PTHR31658">
    <property type="entry name" value="CONSERVED OLIGOMERIC GOLGI COMPLEX SUBUNIT 1"/>
    <property type="match status" value="1"/>
</dbReference>
<comment type="subcellular location">
    <subcellularLocation>
        <location evidence="1">Golgi apparatus membrane</location>
        <topology evidence="1">Peripheral membrane protein</topology>
    </subcellularLocation>
</comment>
<reference evidence="10 11" key="1">
    <citation type="submission" date="2019-01" db="EMBL/GenBank/DDBJ databases">
        <authorList>
            <person name="Alioto T."/>
            <person name="Alioto T."/>
        </authorList>
    </citation>
    <scope>NUCLEOTIDE SEQUENCE [LARGE SCALE GENOMIC DNA]</scope>
</reference>
<name>A0A485NP24_LYNPA</name>
<keyword evidence="4" id="KW-0813">Transport</keyword>
<dbReference type="GO" id="GO:0006891">
    <property type="term" value="P:intra-Golgi vesicle-mediated transport"/>
    <property type="evidence" value="ECO:0007669"/>
    <property type="project" value="InterPro"/>
</dbReference>
<keyword evidence="7" id="KW-0472">Membrane</keyword>
<dbReference type="EMBL" id="CAAGRJ010019707">
    <property type="protein sequence ID" value="VFV34397.1"/>
    <property type="molecule type" value="Genomic_DNA"/>
</dbReference>
<dbReference type="AlphaFoldDB" id="A0A485NP24"/>
<sequence>MPLPRRAASALTKAYALRYPGASPQACQTLTLHLFVLLTWCLCLSLQPQQPSQEKFYSMAAQIKLLLEIPEKIWSSMEASQYLHATQLYLLCCHLHSLLQLDSSGSRYSPVLSRFPILIRQVAAASHFRSAILHESKLLLKCQAVSDQAVAEALCSIMLLEESSPRQALADFLLARKAAIQKLLNQPHHSTGIKTQVCSLVELLATTLNQAHALFYTLPEGQLPDPSLPCGLLFSTLETITGQHPTGKGAGVLQEEVKLCSWSRHLPASVVQFQPALRTLAQPISQEYLKDTLRKWIHMCNEDIKNGITDLLFYVKSIRGLAGIRDAMWELLTNESTNHSWDVICQRLLEKPLLFWEDLMRQLFLDRLQTLTREGFDSISAGCKELLISALQELESSTSSSTPSKHIHLEHNMSLFLWSESPQDLPPDAAWVSVAHRGPRAGSGLSMKAQAVSPCVQDFCSALDAKLQVQLDDLLAYLPSADSSPPKDVSPVQAKSCAFDRYADAGTVLELLQAQSVACIERITACIRAELHGTEQVVQGQRDALDSVQLHAVLFMARLCQSLGELCPHLKQCVLGKSRNSEKPARDPKALKKQGKGTTREVLPSQAKWQEVKELLLQQSVMGYRVWSSAVVKVLAHGFTQSLLLDDAGSILATATSWDELEIQEEAESGSCIMSTIRLPTQPSWYVQSFLFSLCQEINRVGGHALPKVTLQEMLKSCMVQVVAAYEKLSEEKQVKKEGAFPMTQNRALQLLYDLRYLSIILTARGEEVKSGRSKQDSRIEKVADSLETLIDPFDLDVFTPHLNSNLTRLAQRTSVLFGLVTGTENQFTPRSNTFNSQEPHNILPLASSQIRFGLLPLSMTSTRKAKSTSRSIETKTQLTAIH</sequence>
<feature type="region of interest" description="Disordered" evidence="8">
    <location>
        <begin position="578"/>
        <end position="598"/>
    </location>
</feature>
<protein>
    <recommendedName>
        <fullName evidence="3">Conserved oligomeric Golgi complex subunit 1</fullName>
    </recommendedName>
</protein>
<evidence type="ECO:0000256" key="2">
    <source>
        <dbReference type="ARBA" id="ARBA00006653"/>
    </source>
</evidence>
<evidence type="ECO:0000313" key="10">
    <source>
        <dbReference type="EMBL" id="VFV34397.1"/>
    </source>
</evidence>
<keyword evidence="9" id="KW-0732">Signal</keyword>
<evidence type="ECO:0000256" key="7">
    <source>
        <dbReference type="ARBA" id="ARBA00023136"/>
    </source>
</evidence>
<dbReference type="GO" id="GO:0015031">
    <property type="term" value="P:protein transport"/>
    <property type="evidence" value="ECO:0007669"/>
    <property type="project" value="UniProtKB-KW"/>
</dbReference>
<feature type="compositionally biased region" description="Basic and acidic residues" evidence="8">
    <location>
        <begin position="579"/>
        <end position="590"/>
    </location>
</feature>
<evidence type="ECO:0000256" key="4">
    <source>
        <dbReference type="ARBA" id="ARBA00022448"/>
    </source>
</evidence>
<evidence type="ECO:0000256" key="6">
    <source>
        <dbReference type="ARBA" id="ARBA00023034"/>
    </source>
</evidence>
<evidence type="ECO:0000256" key="3">
    <source>
        <dbReference type="ARBA" id="ARBA00020978"/>
    </source>
</evidence>
<comment type="similarity">
    <text evidence="2">Belongs to the COG1 family.</text>
</comment>
<gene>
    <name evidence="10" type="ORF">LYPA_23C000647</name>
</gene>
<evidence type="ECO:0000256" key="5">
    <source>
        <dbReference type="ARBA" id="ARBA00022927"/>
    </source>
</evidence>
<evidence type="ECO:0000256" key="1">
    <source>
        <dbReference type="ARBA" id="ARBA00004395"/>
    </source>
</evidence>
<keyword evidence="11" id="KW-1185">Reference proteome</keyword>
<dbReference type="GO" id="GO:0017119">
    <property type="term" value="C:Golgi transport complex"/>
    <property type="evidence" value="ECO:0007669"/>
    <property type="project" value="InterPro"/>
</dbReference>
<keyword evidence="6" id="KW-0333">Golgi apparatus</keyword>
<dbReference type="PANTHER" id="PTHR31658:SF0">
    <property type="entry name" value="CONSERVED OLIGOMERIC GOLGI COMPLEX SUBUNIT 1"/>
    <property type="match status" value="1"/>
</dbReference>
<dbReference type="Proteomes" id="UP000386466">
    <property type="component" value="Unassembled WGS sequence"/>
</dbReference>
<feature type="chain" id="PRO_5019869713" description="Conserved oligomeric Golgi complex subunit 1" evidence="9">
    <location>
        <begin position="46"/>
        <end position="883"/>
    </location>
</feature>
<dbReference type="GO" id="GO:0000139">
    <property type="term" value="C:Golgi membrane"/>
    <property type="evidence" value="ECO:0007669"/>
    <property type="project" value="UniProtKB-SubCell"/>
</dbReference>
<keyword evidence="5" id="KW-0653">Protein transport</keyword>
<evidence type="ECO:0000256" key="8">
    <source>
        <dbReference type="SAM" id="MobiDB-lite"/>
    </source>
</evidence>
<feature type="signal peptide" evidence="9">
    <location>
        <begin position="1"/>
        <end position="45"/>
    </location>
</feature>
<evidence type="ECO:0000256" key="9">
    <source>
        <dbReference type="SAM" id="SignalP"/>
    </source>
</evidence>
<proteinExistence type="inferred from homology"/>
<organism evidence="10 11">
    <name type="scientific">Lynx pardinus</name>
    <name type="common">Iberian lynx</name>
    <name type="synonym">Felis pardina</name>
    <dbReference type="NCBI Taxonomy" id="191816"/>
    <lineage>
        <taxon>Eukaryota</taxon>
        <taxon>Metazoa</taxon>
        <taxon>Chordata</taxon>
        <taxon>Craniata</taxon>
        <taxon>Vertebrata</taxon>
        <taxon>Euteleostomi</taxon>
        <taxon>Mammalia</taxon>
        <taxon>Eutheria</taxon>
        <taxon>Laurasiatheria</taxon>
        <taxon>Carnivora</taxon>
        <taxon>Feliformia</taxon>
        <taxon>Felidae</taxon>
        <taxon>Felinae</taxon>
        <taxon>Lynx</taxon>
    </lineage>
</organism>
<accession>A0A485NP24</accession>